<feature type="compositionally biased region" description="Polar residues" evidence="3">
    <location>
        <begin position="163"/>
        <end position="172"/>
    </location>
</feature>
<dbReference type="Pfam" id="PF00069">
    <property type="entry name" value="Pkinase"/>
    <property type="match status" value="1"/>
</dbReference>
<dbReference type="Gene3D" id="1.10.510.10">
    <property type="entry name" value="Transferase(Phosphotransferase) domain 1"/>
    <property type="match status" value="1"/>
</dbReference>
<keyword evidence="1" id="KW-0547">Nucleotide-binding</keyword>
<dbReference type="InterPro" id="IPR000719">
    <property type="entry name" value="Prot_kinase_dom"/>
</dbReference>
<feature type="region of interest" description="Disordered" evidence="3">
    <location>
        <begin position="417"/>
        <end position="443"/>
    </location>
</feature>
<accession>A0AAE0IK40</accession>
<dbReference type="PROSITE" id="PS00108">
    <property type="entry name" value="PROTEIN_KINASE_ST"/>
    <property type="match status" value="1"/>
</dbReference>
<dbReference type="PANTHER" id="PTHR24346">
    <property type="entry name" value="MAP/MICROTUBULE AFFINITY-REGULATING KINASE"/>
    <property type="match status" value="1"/>
</dbReference>
<feature type="compositionally biased region" description="Polar residues" evidence="3">
    <location>
        <begin position="55"/>
        <end position="65"/>
    </location>
</feature>
<dbReference type="SMART" id="SM00220">
    <property type="entry name" value="S_TKc"/>
    <property type="match status" value="1"/>
</dbReference>
<feature type="compositionally biased region" description="Polar residues" evidence="3">
    <location>
        <begin position="430"/>
        <end position="440"/>
    </location>
</feature>
<evidence type="ECO:0000313" key="6">
    <source>
        <dbReference type="Proteomes" id="UP001283341"/>
    </source>
</evidence>
<feature type="region of interest" description="Disordered" evidence="3">
    <location>
        <begin position="41"/>
        <end position="122"/>
    </location>
</feature>
<evidence type="ECO:0000256" key="3">
    <source>
        <dbReference type="SAM" id="MobiDB-lite"/>
    </source>
</evidence>
<keyword evidence="6" id="KW-1185">Reference proteome</keyword>
<dbReference type="PROSITE" id="PS50011">
    <property type="entry name" value="PROTEIN_KINASE_DOM"/>
    <property type="match status" value="1"/>
</dbReference>
<feature type="compositionally biased region" description="Basic residues" evidence="3">
    <location>
        <begin position="152"/>
        <end position="162"/>
    </location>
</feature>
<dbReference type="GO" id="GO:0035556">
    <property type="term" value="P:intracellular signal transduction"/>
    <property type="evidence" value="ECO:0007669"/>
    <property type="project" value="TreeGrafter"/>
</dbReference>
<reference evidence="5" key="2">
    <citation type="submission" date="2023-06" db="EMBL/GenBank/DDBJ databases">
        <authorList>
            <consortium name="Lawrence Berkeley National Laboratory"/>
            <person name="Haridas S."/>
            <person name="Hensen N."/>
            <person name="Bonometti L."/>
            <person name="Westerberg I."/>
            <person name="Brannstrom I.O."/>
            <person name="Guillou S."/>
            <person name="Cros-Aarteil S."/>
            <person name="Calhoun S."/>
            <person name="Kuo A."/>
            <person name="Mondo S."/>
            <person name="Pangilinan J."/>
            <person name="Riley R."/>
            <person name="Labutti K."/>
            <person name="Andreopoulos B."/>
            <person name="Lipzen A."/>
            <person name="Chen C."/>
            <person name="Yanf M."/>
            <person name="Daum C."/>
            <person name="Ng V."/>
            <person name="Clum A."/>
            <person name="Steindorff A."/>
            <person name="Ohm R."/>
            <person name="Martin F."/>
            <person name="Silar P."/>
            <person name="Natvig D."/>
            <person name="Lalanne C."/>
            <person name="Gautier V."/>
            <person name="Ament-Velasquez S.L."/>
            <person name="Kruys A."/>
            <person name="Hutchinson M.I."/>
            <person name="Powell A.J."/>
            <person name="Barry K."/>
            <person name="Miller A.N."/>
            <person name="Grigoriev I.V."/>
            <person name="Debuchy R."/>
            <person name="Gladieux P."/>
            <person name="Thoren M.H."/>
            <person name="Johannesson H."/>
        </authorList>
    </citation>
    <scope>NUCLEOTIDE SEQUENCE</scope>
    <source>
        <strain evidence="5">CBS 118394</strain>
    </source>
</reference>
<dbReference type="InterPro" id="IPR011009">
    <property type="entry name" value="Kinase-like_dom_sf"/>
</dbReference>
<evidence type="ECO:0000256" key="2">
    <source>
        <dbReference type="ARBA" id="ARBA00022840"/>
    </source>
</evidence>
<evidence type="ECO:0000313" key="5">
    <source>
        <dbReference type="EMBL" id="KAK3326247.1"/>
    </source>
</evidence>
<dbReference type="GO" id="GO:0005524">
    <property type="term" value="F:ATP binding"/>
    <property type="evidence" value="ECO:0007669"/>
    <property type="project" value="UniProtKB-KW"/>
</dbReference>
<organism evidence="5 6">
    <name type="scientific">Apodospora peruviana</name>
    <dbReference type="NCBI Taxonomy" id="516989"/>
    <lineage>
        <taxon>Eukaryota</taxon>
        <taxon>Fungi</taxon>
        <taxon>Dikarya</taxon>
        <taxon>Ascomycota</taxon>
        <taxon>Pezizomycotina</taxon>
        <taxon>Sordariomycetes</taxon>
        <taxon>Sordariomycetidae</taxon>
        <taxon>Sordariales</taxon>
        <taxon>Lasiosphaeriaceae</taxon>
        <taxon>Apodospora</taxon>
    </lineage>
</organism>
<keyword evidence="2" id="KW-0067">ATP-binding</keyword>
<dbReference type="FunFam" id="1.10.510.10:FF:000640">
    <property type="entry name" value="Serine/threonine-protein kinase PRR1"/>
    <property type="match status" value="1"/>
</dbReference>
<gene>
    <name evidence="5" type="ORF">B0H66DRAFT_573785</name>
</gene>
<dbReference type="Proteomes" id="UP001283341">
    <property type="component" value="Unassembled WGS sequence"/>
</dbReference>
<dbReference type="GO" id="GO:0004674">
    <property type="term" value="F:protein serine/threonine kinase activity"/>
    <property type="evidence" value="ECO:0007669"/>
    <property type="project" value="TreeGrafter"/>
</dbReference>
<feature type="compositionally biased region" description="Polar residues" evidence="3">
    <location>
        <begin position="80"/>
        <end position="94"/>
    </location>
</feature>
<keyword evidence="5" id="KW-0808">Transferase</keyword>
<dbReference type="SUPFAM" id="SSF56112">
    <property type="entry name" value="Protein kinase-like (PK-like)"/>
    <property type="match status" value="1"/>
</dbReference>
<dbReference type="PANTHER" id="PTHR24346:SF30">
    <property type="entry name" value="MATERNAL EMBRYONIC LEUCINE ZIPPER KINASE"/>
    <property type="match status" value="1"/>
</dbReference>
<dbReference type="EMBL" id="JAUEDM010000002">
    <property type="protein sequence ID" value="KAK3326247.1"/>
    <property type="molecule type" value="Genomic_DNA"/>
</dbReference>
<dbReference type="InterPro" id="IPR008271">
    <property type="entry name" value="Ser/Thr_kinase_AS"/>
</dbReference>
<evidence type="ECO:0000259" key="4">
    <source>
        <dbReference type="PROSITE" id="PS50011"/>
    </source>
</evidence>
<sequence>MSSGHRAFLSASYSPSSSERHVLHAHPIDAVAGADQNHNALSQHQHIHSALKLSSPPTTSGLTCESSTTSSASPATSTPQRPGSQVQFRTHTTAPSPPPSGISESPSTPTLQTPSEISTDRTPSAALRLQTDFHLVKPTIIDSSHSFTTPSRRPKLNLHHKTSASSLRPVSRTPSLKTVGFGNPFGSASAASSTVTSPVIAAMGDVTPLPSPLLSSDSPGPWKKLGSRTSREAMSSLSSPTRSNMTADAREPTAASTGTPSKKKTYASLAFGPGPANSLTASGQDGQSSQPLSHTRNRSISEYIPDPMLIPKRMTTVSGTHVKADLKNLDGHMRREPHLSEARGLTPIEKPPTPPPSESSLSANDSSSVNGSGFSTSNSKKPRHEYFEAYDRRDKKRRRWRAIKMLGQGTFSRVMLATSQSSSDDEESALGNTGLQTPEPQSRYHRRTLVAVKVCEHGPRGGASEDRIEMSLKRELEIMQCIHHPSLVHLKAWNIEPTRAILVLSYCPGGDLFDVASGHRELLSPALLRRIFAELVGAVRYLHEMKIVHRDIKLENVLVNLPPEELRATTTDWTTYPHSVITLTDLGLSRRIADDEKLETRCGSDDYAAPEVIMGQPYDGRATDAWSLGVLLYALLESRLPFDPHPNIGDYAMQMRMRSRTSHRIARVEWRWIEYGAKDGDDGEGDHEADIAQFENKNLRGAMEVVEGLLKRARTRWPLAKVAETDWVGGGIRVEGGIRFREEEEGEEVL</sequence>
<feature type="compositionally biased region" description="Low complexity" evidence="3">
    <location>
        <begin position="358"/>
        <end position="379"/>
    </location>
</feature>
<dbReference type="GO" id="GO:0005737">
    <property type="term" value="C:cytoplasm"/>
    <property type="evidence" value="ECO:0007669"/>
    <property type="project" value="TreeGrafter"/>
</dbReference>
<keyword evidence="5" id="KW-0418">Kinase</keyword>
<feature type="compositionally biased region" description="Polar residues" evidence="3">
    <location>
        <begin position="110"/>
        <end position="122"/>
    </location>
</feature>
<evidence type="ECO:0000256" key="1">
    <source>
        <dbReference type="ARBA" id="ARBA00022741"/>
    </source>
</evidence>
<feature type="region of interest" description="Disordered" evidence="3">
    <location>
        <begin position="1"/>
        <end position="21"/>
    </location>
</feature>
<reference evidence="5" key="1">
    <citation type="journal article" date="2023" name="Mol. Phylogenet. Evol.">
        <title>Genome-scale phylogeny and comparative genomics of the fungal order Sordariales.</title>
        <authorList>
            <person name="Hensen N."/>
            <person name="Bonometti L."/>
            <person name="Westerberg I."/>
            <person name="Brannstrom I.O."/>
            <person name="Guillou S."/>
            <person name="Cros-Aarteil S."/>
            <person name="Calhoun S."/>
            <person name="Haridas S."/>
            <person name="Kuo A."/>
            <person name="Mondo S."/>
            <person name="Pangilinan J."/>
            <person name="Riley R."/>
            <person name="LaButti K."/>
            <person name="Andreopoulos B."/>
            <person name="Lipzen A."/>
            <person name="Chen C."/>
            <person name="Yan M."/>
            <person name="Daum C."/>
            <person name="Ng V."/>
            <person name="Clum A."/>
            <person name="Steindorff A."/>
            <person name="Ohm R.A."/>
            <person name="Martin F."/>
            <person name="Silar P."/>
            <person name="Natvig D.O."/>
            <person name="Lalanne C."/>
            <person name="Gautier V."/>
            <person name="Ament-Velasquez S.L."/>
            <person name="Kruys A."/>
            <person name="Hutchinson M.I."/>
            <person name="Powell A.J."/>
            <person name="Barry K."/>
            <person name="Miller A.N."/>
            <person name="Grigoriev I.V."/>
            <person name="Debuchy R."/>
            <person name="Gladieux P."/>
            <person name="Hiltunen Thoren M."/>
            <person name="Johannesson H."/>
        </authorList>
    </citation>
    <scope>NUCLEOTIDE SEQUENCE</scope>
    <source>
        <strain evidence="5">CBS 118394</strain>
    </source>
</reference>
<feature type="region of interest" description="Disordered" evidence="3">
    <location>
        <begin position="209"/>
        <end position="307"/>
    </location>
</feature>
<feature type="compositionally biased region" description="Polar residues" evidence="3">
    <location>
        <begin position="277"/>
        <end position="300"/>
    </location>
</feature>
<feature type="compositionally biased region" description="Polar residues" evidence="3">
    <location>
        <begin position="232"/>
        <end position="246"/>
    </location>
</feature>
<feature type="compositionally biased region" description="Low complexity" evidence="3">
    <location>
        <begin position="66"/>
        <end position="79"/>
    </location>
</feature>
<protein>
    <submittedName>
        <fullName evidence="5">Kinase-like domain-containing protein</fullName>
    </submittedName>
</protein>
<feature type="region of interest" description="Disordered" evidence="3">
    <location>
        <begin position="340"/>
        <end position="390"/>
    </location>
</feature>
<feature type="domain" description="Protein kinase" evidence="4">
    <location>
        <begin position="400"/>
        <end position="728"/>
    </location>
</feature>
<name>A0AAE0IK40_9PEZI</name>
<proteinExistence type="predicted"/>
<dbReference type="AlphaFoldDB" id="A0AAE0IK40"/>
<feature type="region of interest" description="Disordered" evidence="3">
    <location>
        <begin position="143"/>
        <end position="172"/>
    </location>
</feature>
<comment type="caution">
    <text evidence="5">The sequence shown here is derived from an EMBL/GenBank/DDBJ whole genome shotgun (WGS) entry which is preliminary data.</text>
</comment>